<dbReference type="Gene3D" id="3.30.40.250">
    <property type="match status" value="1"/>
</dbReference>
<dbReference type="NCBIfam" id="TIGR03604">
    <property type="entry name" value="TOMM_cyclo_SagD"/>
    <property type="match status" value="1"/>
</dbReference>
<dbReference type="Gene3D" id="3.30.1330.230">
    <property type="match status" value="1"/>
</dbReference>
<gene>
    <name evidence="2" type="ORF">Ga0074812_103399</name>
</gene>
<proteinExistence type="predicted"/>
<evidence type="ECO:0000313" key="2">
    <source>
        <dbReference type="EMBL" id="CUU54909.1"/>
    </source>
</evidence>
<dbReference type="InterPro" id="IPR027624">
    <property type="entry name" value="TOMM_cyclo_SagD"/>
</dbReference>
<keyword evidence="2" id="KW-0808">Transferase</keyword>
<dbReference type="GO" id="GO:0016740">
    <property type="term" value="F:transferase activity"/>
    <property type="evidence" value="ECO:0007669"/>
    <property type="project" value="UniProtKB-KW"/>
</dbReference>
<dbReference type="RefSeq" id="WP_091272829.1">
    <property type="nucleotide sequence ID" value="NZ_FAOZ01000003.1"/>
</dbReference>
<dbReference type="PANTHER" id="PTHR37809:SF1">
    <property type="entry name" value="RIBOSOMAL PROTEIN S12 METHYLTHIOTRANSFERASE ACCESSORY FACTOR YCAO"/>
    <property type="match status" value="1"/>
</dbReference>
<evidence type="ECO:0000313" key="3">
    <source>
        <dbReference type="Proteomes" id="UP000198802"/>
    </source>
</evidence>
<dbReference type="Gene3D" id="3.30.160.660">
    <property type="match status" value="1"/>
</dbReference>
<dbReference type="AlphaFoldDB" id="A0A0S4QHI6"/>
<dbReference type="EMBL" id="FAOZ01000003">
    <property type="protein sequence ID" value="CUU54909.1"/>
    <property type="molecule type" value="Genomic_DNA"/>
</dbReference>
<protein>
    <submittedName>
        <fullName evidence="2">Ribosomal protein S12 methylthiotransferase accessory factor</fullName>
    </submittedName>
</protein>
<dbReference type="Pfam" id="PF02624">
    <property type="entry name" value="YcaO"/>
    <property type="match status" value="1"/>
</dbReference>
<organism evidence="2 3">
    <name type="scientific">Parafrankia irregularis</name>
    <dbReference type="NCBI Taxonomy" id="795642"/>
    <lineage>
        <taxon>Bacteria</taxon>
        <taxon>Bacillati</taxon>
        <taxon>Actinomycetota</taxon>
        <taxon>Actinomycetes</taxon>
        <taxon>Frankiales</taxon>
        <taxon>Frankiaceae</taxon>
        <taxon>Parafrankia</taxon>
    </lineage>
</organism>
<feature type="domain" description="YcaO" evidence="1">
    <location>
        <begin position="70"/>
        <end position="462"/>
    </location>
</feature>
<dbReference type="GO" id="GO:0005840">
    <property type="term" value="C:ribosome"/>
    <property type="evidence" value="ECO:0007669"/>
    <property type="project" value="UniProtKB-KW"/>
</dbReference>
<evidence type="ECO:0000259" key="1">
    <source>
        <dbReference type="PROSITE" id="PS51664"/>
    </source>
</evidence>
<name>A0A0S4QHI6_9ACTN</name>
<dbReference type="PANTHER" id="PTHR37809">
    <property type="entry name" value="RIBOSOMAL PROTEIN S12 METHYLTHIOTRANSFERASE ACCESSORY FACTOR YCAO"/>
    <property type="match status" value="1"/>
</dbReference>
<sequence length="462" mass="49320">MNLTTTDLIPEPPAADLPYPSLYDERTGVVRRLAPRRIPPWFPPSFSLTHAWLCDTTWFGPWPADATGAGYAFADPRRALAAALGEAAERYCGNLVPAGLTTASYRDLADAGVEAIDPDQLALYSPAQYATPGFPLVPMSRDLEQQWAAGRDLRTGIAVLVPASLVWVSWNAPAAAHPVPRTNPIIQAGLAAGPDRASAEGGALLEVVERDAMTMSWFGGRGLREAVPPGWLRDFCRGPQGALDVRFLAFDDEFGVPVVGALVTDDRTGYLTLGMGVHPDPVDAALKACGEALQLQLFVADYDDPDGPYAQVAASPTSPLRPWRSDRAYLRSYRDDLSDVVDYGCHLQLYLDPAARERFRRTVADTIVGSVELTDLGSAPAHAPGPAAADLVDRLAGAGHRAVAVDVTTPDVRRAGLHVTRVVVPGLYSNTAVGLPFLGGHRLPAARTAPRTAVLPSIPLPH</sequence>
<keyword evidence="2" id="KW-0687">Ribonucleoprotein</keyword>
<keyword evidence="3" id="KW-1185">Reference proteome</keyword>
<dbReference type="Proteomes" id="UP000198802">
    <property type="component" value="Unassembled WGS sequence"/>
</dbReference>
<accession>A0A0S4QHI6</accession>
<dbReference type="PROSITE" id="PS51664">
    <property type="entry name" value="YCAO"/>
    <property type="match status" value="1"/>
</dbReference>
<keyword evidence="2" id="KW-0689">Ribosomal protein</keyword>
<reference evidence="3" key="1">
    <citation type="submission" date="2015-11" db="EMBL/GenBank/DDBJ databases">
        <authorList>
            <person name="Varghese N."/>
        </authorList>
    </citation>
    <scope>NUCLEOTIDE SEQUENCE [LARGE SCALE GENOMIC DNA]</scope>
    <source>
        <strain evidence="3">DSM 45899</strain>
    </source>
</reference>
<dbReference type="InterPro" id="IPR003776">
    <property type="entry name" value="YcaO-like_dom"/>
</dbReference>